<accession>A0AA91V921</accession>
<evidence type="ECO:0000256" key="1">
    <source>
        <dbReference type="SAM" id="Phobius"/>
    </source>
</evidence>
<dbReference type="Proteomes" id="UP000221020">
    <property type="component" value="Unassembled WGS sequence"/>
</dbReference>
<dbReference type="RefSeq" id="WP_097899376.1">
    <property type="nucleotide sequence ID" value="NZ_NVOR01000096.1"/>
</dbReference>
<organism evidence="2 3">
    <name type="scientific">Bacillus pseudomycoides</name>
    <dbReference type="NCBI Taxonomy" id="64104"/>
    <lineage>
        <taxon>Bacteria</taxon>
        <taxon>Bacillati</taxon>
        <taxon>Bacillota</taxon>
        <taxon>Bacilli</taxon>
        <taxon>Bacillales</taxon>
        <taxon>Bacillaceae</taxon>
        <taxon>Bacillus</taxon>
        <taxon>Bacillus cereus group</taxon>
    </lineage>
</organism>
<reference evidence="2 3" key="1">
    <citation type="submission" date="2017-09" db="EMBL/GenBank/DDBJ databases">
        <title>Large-scale bioinformatics analysis of Bacillus genomes uncovers conserved roles of natural products in bacterial physiology.</title>
        <authorList>
            <consortium name="Agbiome Team Llc"/>
            <person name="Bleich R.M."/>
            <person name="Grubbs K.J."/>
            <person name="Santa Maria K.C."/>
            <person name="Allen S.E."/>
            <person name="Farag S."/>
            <person name="Shank E.A."/>
            <person name="Bowers A."/>
        </authorList>
    </citation>
    <scope>NUCLEOTIDE SEQUENCE [LARGE SCALE GENOMIC DNA]</scope>
    <source>
        <strain evidence="2 3">AFS092012</strain>
    </source>
</reference>
<dbReference type="EMBL" id="NVOR01000096">
    <property type="protein sequence ID" value="PED80791.1"/>
    <property type="molecule type" value="Genomic_DNA"/>
</dbReference>
<sequence>MKLIIGLLPIVLSFLFLLFAVHPKIRIVLDVCAYCSLYILGTIIALHIYDVLIRGLVFMTTIHAILLNPLFLTTGAYVGIYSLYLLVYKLVTSLKKSPSSSP</sequence>
<protein>
    <submittedName>
        <fullName evidence="2">Uncharacterized protein</fullName>
    </submittedName>
</protein>
<proteinExistence type="predicted"/>
<keyword evidence="1" id="KW-0812">Transmembrane</keyword>
<name>A0AA91V921_9BACI</name>
<feature type="transmembrane region" description="Helical" evidence="1">
    <location>
        <begin position="65"/>
        <end position="87"/>
    </location>
</feature>
<dbReference type="AlphaFoldDB" id="A0AA91V921"/>
<gene>
    <name evidence="2" type="ORF">CON65_20810</name>
</gene>
<evidence type="ECO:0000313" key="3">
    <source>
        <dbReference type="Proteomes" id="UP000221020"/>
    </source>
</evidence>
<keyword evidence="1" id="KW-1133">Transmembrane helix</keyword>
<comment type="caution">
    <text evidence="2">The sequence shown here is derived from an EMBL/GenBank/DDBJ whole genome shotgun (WGS) entry which is preliminary data.</text>
</comment>
<evidence type="ECO:0000313" key="2">
    <source>
        <dbReference type="EMBL" id="PED80791.1"/>
    </source>
</evidence>
<keyword evidence="1" id="KW-0472">Membrane</keyword>
<feature type="transmembrane region" description="Helical" evidence="1">
    <location>
        <begin position="33"/>
        <end position="53"/>
    </location>
</feature>